<feature type="domain" description="EamA" evidence="7">
    <location>
        <begin position="123"/>
        <end position="259"/>
    </location>
</feature>
<feature type="transmembrane region" description="Helical" evidence="6">
    <location>
        <begin position="150"/>
        <end position="173"/>
    </location>
</feature>
<feature type="transmembrane region" description="Helical" evidence="6">
    <location>
        <begin position="123"/>
        <end position="143"/>
    </location>
</feature>
<feature type="transmembrane region" description="Helical" evidence="6">
    <location>
        <begin position="36"/>
        <end position="55"/>
    </location>
</feature>
<proteinExistence type="inferred from homology"/>
<protein>
    <recommendedName>
        <fullName evidence="6">WAT1-related protein</fullName>
    </recommendedName>
</protein>
<comment type="subcellular location">
    <subcellularLocation>
        <location evidence="1 6">Membrane</location>
        <topology evidence="1 6">Multi-pass membrane protein</topology>
    </subcellularLocation>
</comment>
<accession>A0A2N9ITJ4</accession>
<dbReference type="GO" id="GO:0016020">
    <property type="term" value="C:membrane"/>
    <property type="evidence" value="ECO:0007669"/>
    <property type="project" value="UniProtKB-SubCell"/>
</dbReference>
<dbReference type="InterPro" id="IPR030184">
    <property type="entry name" value="WAT1-related"/>
</dbReference>
<comment type="similarity">
    <text evidence="2 6">Belongs to the drug/metabolite transporter (DMT) superfamily. Plant drug/metabolite exporter (P-DME) (TC 2.A.7.4) family.</text>
</comment>
<gene>
    <name evidence="8" type="ORF">FSB_LOCUS56064</name>
</gene>
<evidence type="ECO:0000256" key="2">
    <source>
        <dbReference type="ARBA" id="ARBA00007635"/>
    </source>
</evidence>
<keyword evidence="3 6" id="KW-0812">Transmembrane</keyword>
<feature type="transmembrane region" description="Helical" evidence="6">
    <location>
        <begin position="67"/>
        <end position="91"/>
    </location>
</feature>
<dbReference type="AlphaFoldDB" id="A0A2N9ITJ4"/>
<feature type="transmembrane region" description="Helical" evidence="6">
    <location>
        <begin position="216"/>
        <end position="236"/>
    </location>
</feature>
<organism evidence="8">
    <name type="scientific">Fagus sylvatica</name>
    <name type="common">Beechnut</name>
    <dbReference type="NCBI Taxonomy" id="28930"/>
    <lineage>
        <taxon>Eukaryota</taxon>
        <taxon>Viridiplantae</taxon>
        <taxon>Streptophyta</taxon>
        <taxon>Embryophyta</taxon>
        <taxon>Tracheophyta</taxon>
        <taxon>Spermatophyta</taxon>
        <taxon>Magnoliopsida</taxon>
        <taxon>eudicotyledons</taxon>
        <taxon>Gunneridae</taxon>
        <taxon>Pentapetalae</taxon>
        <taxon>rosids</taxon>
        <taxon>fabids</taxon>
        <taxon>Fagales</taxon>
        <taxon>Fagaceae</taxon>
        <taxon>Fagus</taxon>
    </lineage>
</organism>
<evidence type="ECO:0000259" key="7">
    <source>
        <dbReference type="Pfam" id="PF00892"/>
    </source>
</evidence>
<evidence type="ECO:0000313" key="8">
    <source>
        <dbReference type="EMBL" id="SPD28182.1"/>
    </source>
</evidence>
<dbReference type="PANTHER" id="PTHR31218">
    <property type="entry name" value="WAT1-RELATED PROTEIN"/>
    <property type="match status" value="1"/>
</dbReference>
<evidence type="ECO:0000256" key="3">
    <source>
        <dbReference type="ARBA" id="ARBA00022692"/>
    </source>
</evidence>
<keyword evidence="5 6" id="KW-0472">Membrane</keyword>
<dbReference type="GO" id="GO:0022857">
    <property type="term" value="F:transmembrane transporter activity"/>
    <property type="evidence" value="ECO:0007669"/>
    <property type="project" value="InterPro"/>
</dbReference>
<feature type="transmembrane region" description="Helical" evidence="6">
    <location>
        <begin position="242"/>
        <end position="260"/>
    </location>
</feature>
<feature type="transmembrane region" description="Helical" evidence="6">
    <location>
        <begin position="6"/>
        <end position="24"/>
    </location>
</feature>
<feature type="transmembrane region" description="Helical" evidence="6">
    <location>
        <begin position="185"/>
        <end position="204"/>
    </location>
</feature>
<feature type="transmembrane region" description="Helical" evidence="6">
    <location>
        <begin position="98"/>
        <end position="117"/>
    </location>
</feature>
<dbReference type="Pfam" id="PF00892">
    <property type="entry name" value="EamA"/>
    <property type="match status" value="1"/>
</dbReference>
<reference evidence="8" key="1">
    <citation type="submission" date="2018-02" db="EMBL/GenBank/DDBJ databases">
        <authorList>
            <person name="Cohen D.B."/>
            <person name="Kent A.D."/>
        </authorList>
    </citation>
    <scope>NUCLEOTIDE SEQUENCE</scope>
</reference>
<sequence length="299" mass="33053">MGNNTLPFVGMVLVILAQASNLVVSKAALTKGMNKYIMTVYSNALASLILLPYAFIFHRSEHPPLTFSILCGIFLLAMFNCSAQIFGYVGIDYNSPTLSTAILQLIPAFTFILPIIFRWAHGGLFLAVNSFLCSLWYVFQAWLLKKYPEVLIMVFYQWFFGAIQSALFSLIVVNDPSAWRLKLDIGLFAILYSAIVATVLRDILCTWCVWKAGAFYCAMFKPLGIIFAVVLSVIFSGDVLNLGSLVGAIIIVTGFYAVMWGTAKEDKMGGDAGVESLDSSSQNVPLLQNKIQEKQNYPI</sequence>
<keyword evidence="4 6" id="KW-1133">Transmembrane helix</keyword>
<dbReference type="InterPro" id="IPR000620">
    <property type="entry name" value="EamA_dom"/>
</dbReference>
<dbReference type="EMBL" id="OIVN01006224">
    <property type="protein sequence ID" value="SPD28182.1"/>
    <property type="molecule type" value="Genomic_DNA"/>
</dbReference>
<evidence type="ECO:0000256" key="6">
    <source>
        <dbReference type="RuleBase" id="RU363077"/>
    </source>
</evidence>
<evidence type="ECO:0000256" key="4">
    <source>
        <dbReference type="ARBA" id="ARBA00022989"/>
    </source>
</evidence>
<evidence type="ECO:0000256" key="1">
    <source>
        <dbReference type="ARBA" id="ARBA00004141"/>
    </source>
</evidence>
<evidence type="ECO:0000256" key="5">
    <source>
        <dbReference type="ARBA" id="ARBA00023136"/>
    </source>
</evidence>
<name>A0A2N9ITJ4_FAGSY</name>